<gene>
    <name evidence="1" type="ORF">Pmgp_01353</name>
</gene>
<dbReference type="OrthoDB" id="500593at2"/>
<evidence type="ECO:0000313" key="1">
    <source>
        <dbReference type="EMBL" id="TEB11775.1"/>
    </source>
</evidence>
<protein>
    <submittedName>
        <fullName evidence="1">Uncharacterized protein</fullName>
    </submittedName>
</protein>
<name>A0A4Y7RS00_9FIRM</name>
<keyword evidence="2" id="KW-1185">Reference proteome</keyword>
<reference evidence="1 2" key="1">
    <citation type="journal article" date="2018" name="Environ. Microbiol.">
        <title>Novel energy conservation strategies and behaviour of Pelotomaculum schinkii driving syntrophic propionate catabolism.</title>
        <authorList>
            <person name="Hidalgo-Ahumada C.A.P."/>
            <person name="Nobu M.K."/>
            <person name="Narihiro T."/>
            <person name="Tamaki H."/>
            <person name="Liu W.T."/>
            <person name="Kamagata Y."/>
            <person name="Stams A.J.M."/>
            <person name="Imachi H."/>
            <person name="Sousa D.Z."/>
        </authorList>
    </citation>
    <scope>NUCLEOTIDE SEQUENCE [LARGE SCALE GENOMIC DNA]</scope>
    <source>
        <strain evidence="1 2">MGP</strain>
    </source>
</reference>
<comment type="caution">
    <text evidence="1">The sequence shown here is derived from an EMBL/GenBank/DDBJ whole genome shotgun (WGS) entry which is preliminary data.</text>
</comment>
<sequence length="155" mass="17427">MSVLAELAEPVVAKLLKLSEDELYERLGETARAIAADPAKAGLFEPIVIYNEPEMEFVEDVRDFGRRLFRRWNVETYKFICGDNIDDMVDRQELINAFDINDLAVAAALASLLVTHVGLSPALAVVVASLVIKRFASPGHKEFCKVWKNKMPKYE</sequence>
<dbReference type="RefSeq" id="WP_134213219.1">
    <property type="nucleotide sequence ID" value="NZ_QFFZ01000011.1"/>
</dbReference>
<accession>A0A4Y7RS00</accession>
<evidence type="ECO:0000313" key="2">
    <source>
        <dbReference type="Proteomes" id="UP000297597"/>
    </source>
</evidence>
<dbReference type="Proteomes" id="UP000297597">
    <property type="component" value="Unassembled WGS sequence"/>
</dbReference>
<dbReference type="AlphaFoldDB" id="A0A4Y7RS00"/>
<dbReference type="EMBL" id="QFFZ01000011">
    <property type="protein sequence ID" value="TEB11775.1"/>
    <property type="molecule type" value="Genomic_DNA"/>
</dbReference>
<proteinExistence type="predicted"/>
<organism evidence="1 2">
    <name type="scientific">Pelotomaculum propionicicum</name>
    <dbReference type="NCBI Taxonomy" id="258475"/>
    <lineage>
        <taxon>Bacteria</taxon>
        <taxon>Bacillati</taxon>
        <taxon>Bacillota</taxon>
        <taxon>Clostridia</taxon>
        <taxon>Eubacteriales</taxon>
        <taxon>Desulfotomaculaceae</taxon>
        <taxon>Pelotomaculum</taxon>
    </lineage>
</organism>